<proteinExistence type="predicted"/>
<name>A0AA37GRP9_9PEZI</name>
<protein>
    <recommendedName>
        <fullName evidence="4">C2H2-type domain-containing protein</fullName>
    </recommendedName>
</protein>
<evidence type="ECO:0000256" key="1">
    <source>
        <dbReference type="SAM" id="MobiDB-lite"/>
    </source>
</evidence>
<feature type="compositionally biased region" description="Polar residues" evidence="1">
    <location>
        <begin position="44"/>
        <end position="58"/>
    </location>
</feature>
<evidence type="ECO:0000313" key="2">
    <source>
        <dbReference type="EMBL" id="GJC86013.1"/>
    </source>
</evidence>
<evidence type="ECO:0008006" key="4">
    <source>
        <dbReference type="Google" id="ProtNLM"/>
    </source>
</evidence>
<keyword evidence="3" id="KW-1185">Reference proteome</keyword>
<feature type="region of interest" description="Disordered" evidence="1">
    <location>
        <begin position="267"/>
        <end position="356"/>
    </location>
</feature>
<dbReference type="Proteomes" id="UP001055172">
    <property type="component" value="Unassembled WGS sequence"/>
</dbReference>
<reference evidence="2 3" key="1">
    <citation type="submission" date="2021-07" db="EMBL/GenBank/DDBJ databases">
        <title>Genome data of Colletotrichum spaethianum.</title>
        <authorList>
            <person name="Utami Y.D."/>
            <person name="Hiruma K."/>
        </authorList>
    </citation>
    <scope>NUCLEOTIDE SEQUENCE [LARGE SCALE GENOMIC DNA]</scope>
    <source>
        <strain evidence="2 3">MAFF 242679</strain>
    </source>
</reference>
<evidence type="ECO:0000313" key="3">
    <source>
        <dbReference type="Proteomes" id="UP001055172"/>
    </source>
</evidence>
<sequence>MATRRAAAPSWRTKLPFHCGNPQQREQRQQGYAGKQSLVEPAVSNPTFEKQSSNCHGSQKAQEWLLSDDRTFSFSKPSNDDGDDETQTIVTSMVAHAASTAYSEVTDDHGSVATPDECASDPVYIVENGAANDDTFRGIGDCFDGPKLTGQLFINLALPFDRDTNIEDGHHWKGLADKQDEASEYWGRTGFEAPRTSSPFEPVPSLVTDCSTLESETIATHQYPTGASALPLNGQGAQPPKHCLSTTNKLVDFEEVENGGALPFRIQEVPLGIPTQRTGQRGGRHDGDGGSRGGGRGTTSSGTSHAHAASFDSSSSKATGELKRRREDDDPEENNQGNREPSKRSKPNGAEKRRLACPFLRRDPKKYFHCIHYHLKKTGDLKQHLKRCHFAPIHCPRCGEVFTSRALSDEHIIRVGCQETVITTYDIDEGTQQRLEGSLRDPDESVRWFLIWDILFPDMADQRPPSPFQLDPWQEIWAIFCDKLRQDSTDLTTTFVGNGCSPAAAQAIIREFEIWAQRNGEGTIYGSPVFDEPSRPRVVENSGVDDSTGQSSNNTTSVDVQVDNSSPQHELMPTTGPDGVGSPNSLQNLSFLDIPDYGSWSSIFENIDVDQLLRALGDR</sequence>
<feature type="region of interest" description="Disordered" evidence="1">
    <location>
        <begin position="525"/>
        <end position="583"/>
    </location>
</feature>
<accession>A0AA37GRP9</accession>
<feature type="compositionally biased region" description="Low complexity" evidence="1">
    <location>
        <begin position="298"/>
        <end position="318"/>
    </location>
</feature>
<dbReference type="PANTHER" id="PTHR38166:SF1">
    <property type="entry name" value="C2H2-TYPE DOMAIN-CONTAINING PROTEIN"/>
    <property type="match status" value="1"/>
</dbReference>
<feature type="region of interest" description="Disordered" evidence="1">
    <location>
        <begin position="1"/>
        <end position="58"/>
    </location>
</feature>
<dbReference type="EMBL" id="BPPX01000020">
    <property type="protein sequence ID" value="GJC86013.1"/>
    <property type="molecule type" value="Genomic_DNA"/>
</dbReference>
<organism evidence="2 3">
    <name type="scientific">Colletotrichum liriopes</name>
    <dbReference type="NCBI Taxonomy" id="708192"/>
    <lineage>
        <taxon>Eukaryota</taxon>
        <taxon>Fungi</taxon>
        <taxon>Dikarya</taxon>
        <taxon>Ascomycota</taxon>
        <taxon>Pezizomycotina</taxon>
        <taxon>Sordariomycetes</taxon>
        <taxon>Hypocreomycetidae</taxon>
        <taxon>Glomerellales</taxon>
        <taxon>Glomerellaceae</taxon>
        <taxon>Colletotrichum</taxon>
        <taxon>Colletotrichum spaethianum species complex</taxon>
    </lineage>
</organism>
<comment type="caution">
    <text evidence="2">The sequence shown here is derived from an EMBL/GenBank/DDBJ whole genome shotgun (WGS) entry which is preliminary data.</text>
</comment>
<dbReference type="PANTHER" id="PTHR38166">
    <property type="entry name" value="C2H2-TYPE DOMAIN-CONTAINING PROTEIN-RELATED"/>
    <property type="match status" value="1"/>
</dbReference>
<dbReference type="AlphaFoldDB" id="A0AA37GRP9"/>
<gene>
    <name evidence="2" type="ORF">ColLi_08851</name>
</gene>
<feature type="compositionally biased region" description="Polar residues" evidence="1">
    <location>
        <begin position="544"/>
        <end position="568"/>
    </location>
</feature>